<dbReference type="Proteomes" id="UP001600888">
    <property type="component" value="Unassembled WGS sequence"/>
</dbReference>
<gene>
    <name evidence="2" type="ORF">FJTKL_15360</name>
</gene>
<dbReference type="EMBL" id="JBAWTH010000097">
    <property type="protein sequence ID" value="KAL2277615.1"/>
    <property type="molecule type" value="Genomic_DNA"/>
</dbReference>
<feature type="region of interest" description="Disordered" evidence="1">
    <location>
        <begin position="1"/>
        <end position="142"/>
    </location>
</feature>
<feature type="compositionally biased region" description="Low complexity" evidence="1">
    <location>
        <begin position="80"/>
        <end position="114"/>
    </location>
</feature>
<evidence type="ECO:0000256" key="1">
    <source>
        <dbReference type="SAM" id="MobiDB-lite"/>
    </source>
</evidence>
<reference evidence="2 3" key="1">
    <citation type="submission" date="2024-03" db="EMBL/GenBank/DDBJ databases">
        <title>A high-quality draft genome sequence of Diaporthe vaccinii, a causative agent of upright dieback and viscid rot disease in cranberry plants.</title>
        <authorList>
            <person name="Sarrasin M."/>
            <person name="Lang B.F."/>
            <person name="Burger G."/>
        </authorList>
    </citation>
    <scope>NUCLEOTIDE SEQUENCE [LARGE SCALE GENOMIC DNA]</scope>
    <source>
        <strain evidence="2 3">IS7</strain>
    </source>
</reference>
<keyword evidence="3" id="KW-1185">Reference proteome</keyword>
<accession>A0ABR4E5E1</accession>
<evidence type="ECO:0000313" key="3">
    <source>
        <dbReference type="Proteomes" id="UP001600888"/>
    </source>
</evidence>
<evidence type="ECO:0000313" key="2">
    <source>
        <dbReference type="EMBL" id="KAL2277615.1"/>
    </source>
</evidence>
<proteinExistence type="predicted"/>
<name>A0ABR4E5E1_9PEZI</name>
<sequence>MNLVLGDGSVVSRSSRRMQQIAKSRDRGQAGSRVVLHKETPSRRPLNQIPDDSTTRQTICPSSTQKVSAGSTSARTSPQTGTACAAGPGASPSAASTASSSTGAMSEAASTGGTCTPAPRSRASAAGVCDGMSRDMSAPAST</sequence>
<feature type="compositionally biased region" description="Polar residues" evidence="1">
    <location>
        <begin position="50"/>
        <end position="79"/>
    </location>
</feature>
<organism evidence="2 3">
    <name type="scientific">Diaporthe vaccinii</name>
    <dbReference type="NCBI Taxonomy" id="105482"/>
    <lineage>
        <taxon>Eukaryota</taxon>
        <taxon>Fungi</taxon>
        <taxon>Dikarya</taxon>
        <taxon>Ascomycota</taxon>
        <taxon>Pezizomycotina</taxon>
        <taxon>Sordariomycetes</taxon>
        <taxon>Sordariomycetidae</taxon>
        <taxon>Diaporthales</taxon>
        <taxon>Diaporthaceae</taxon>
        <taxon>Diaporthe</taxon>
        <taxon>Diaporthe eres species complex</taxon>
    </lineage>
</organism>
<protein>
    <submittedName>
        <fullName evidence="2">Uncharacterized protein</fullName>
    </submittedName>
</protein>
<comment type="caution">
    <text evidence="2">The sequence shown here is derived from an EMBL/GenBank/DDBJ whole genome shotgun (WGS) entry which is preliminary data.</text>
</comment>